<dbReference type="SUPFAM" id="SSF57997">
    <property type="entry name" value="Tropomyosin"/>
    <property type="match status" value="2"/>
</dbReference>
<evidence type="ECO:0000313" key="4">
    <source>
        <dbReference type="Proteomes" id="UP000652761"/>
    </source>
</evidence>
<dbReference type="EMBL" id="NMUH01000112">
    <property type="protein sequence ID" value="MQL71870.1"/>
    <property type="molecule type" value="Genomic_DNA"/>
</dbReference>
<feature type="coiled-coil region" evidence="1">
    <location>
        <begin position="144"/>
        <end position="200"/>
    </location>
</feature>
<sequence>LHRRILQKRCTAALLRGLPNCHLPPIPVNANYGQSGTINLYKYTPRALIERTEAMAVNDDLRWEVSITEDILADGDGMSDTGNAREALTRIELHLAYCSDKVLNLDNLSVHVASILDDYEAPNMENDLIFPDAIKKAFEFDILLGILNSELRELDNFMNSLQREIRGVHLKLQPAEHFEIFEIEEKLQNAEESLKQFQEQVCEIRMQSAKFEGGQMELRTLPSMVHFLPKMTAEQQRHVLQMLEKSLARELDLEKRLLNSRRNEDEINLKLQILEQENYSIEEPMEAIHERLFETENFAEILMGISKELMSRLQIVQFNLSGSRQREEEMRSKLQESILKLSVEESASRELNARSTVLDYSLVQQANSLKASLKETEDKYDIANSEMLVLREKVNLLEKKLKQSDIHLPQSKAVKQASQDQQSILHSEFIKMDLQKNIMMAESRANSVEAKCILLTKTKLELNEELSFIRTNGKKQENLLECKLKESEARLNHTKACIEATEKQQSSLYSTLSQKENLIEDLKAKFLEAERKAENAESKCSLWTETNLELNKELGYLRGKLECLERSLRKVDKEKMAIAMDVGVRTRVITDLVTELALERERLQIRISGLIKENGKKKIGEKLWRRNGCTYSTSSHEINDNRKEFGFAESLEESVTYSSTNIQDTLKPITSYGSTTVVAAIIII</sequence>
<evidence type="ECO:0000259" key="2">
    <source>
        <dbReference type="Pfam" id="PF26581"/>
    </source>
</evidence>
<keyword evidence="1" id="KW-0175">Coiled coil</keyword>
<dbReference type="OrthoDB" id="1936068at2759"/>
<comment type="caution">
    <text evidence="3">The sequence shown here is derived from an EMBL/GenBank/DDBJ whole genome shotgun (WGS) entry which is preliminary data.</text>
</comment>
<dbReference type="Proteomes" id="UP000652761">
    <property type="component" value="Unassembled WGS sequence"/>
</dbReference>
<proteinExistence type="predicted"/>
<gene>
    <name evidence="3" type="ORF">Taro_004194</name>
</gene>
<feature type="non-terminal residue" evidence="3">
    <location>
        <position position="1"/>
    </location>
</feature>
<dbReference type="InterPro" id="IPR058610">
    <property type="entry name" value="WIT1_2_N"/>
</dbReference>
<dbReference type="InterPro" id="IPR039976">
    <property type="entry name" value="WIT1/WIT2"/>
</dbReference>
<dbReference type="Pfam" id="PF26581">
    <property type="entry name" value="WIT1_2_N"/>
    <property type="match status" value="1"/>
</dbReference>
<organism evidence="3 4">
    <name type="scientific">Colocasia esculenta</name>
    <name type="common">Wild taro</name>
    <name type="synonym">Arum esculentum</name>
    <dbReference type="NCBI Taxonomy" id="4460"/>
    <lineage>
        <taxon>Eukaryota</taxon>
        <taxon>Viridiplantae</taxon>
        <taxon>Streptophyta</taxon>
        <taxon>Embryophyta</taxon>
        <taxon>Tracheophyta</taxon>
        <taxon>Spermatophyta</taxon>
        <taxon>Magnoliopsida</taxon>
        <taxon>Liliopsida</taxon>
        <taxon>Araceae</taxon>
        <taxon>Aroideae</taxon>
        <taxon>Colocasieae</taxon>
        <taxon>Colocasia</taxon>
    </lineage>
</organism>
<feature type="non-terminal residue" evidence="3">
    <location>
        <position position="684"/>
    </location>
</feature>
<feature type="domain" description="WIT1/2 N-terminal helical bundle" evidence="2">
    <location>
        <begin position="82"/>
        <end position="212"/>
    </location>
</feature>
<feature type="coiled-coil region" evidence="1">
    <location>
        <begin position="366"/>
        <end position="400"/>
    </location>
</feature>
<accession>A0A843TQZ3</accession>
<keyword evidence="4" id="KW-1185">Reference proteome</keyword>
<reference evidence="3" key="1">
    <citation type="submission" date="2017-07" db="EMBL/GenBank/DDBJ databases">
        <title>Taro Niue Genome Assembly and Annotation.</title>
        <authorList>
            <person name="Atibalentja N."/>
            <person name="Keating K."/>
            <person name="Fields C.J."/>
        </authorList>
    </citation>
    <scope>NUCLEOTIDE SEQUENCE</scope>
    <source>
        <strain evidence="3">Niue_2</strain>
        <tissue evidence="3">Leaf</tissue>
    </source>
</reference>
<evidence type="ECO:0000313" key="3">
    <source>
        <dbReference type="EMBL" id="MQL71870.1"/>
    </source>
</evidence>
<dbReference type="AlphaFoldDB" id="A0A843TQZ3"/>
<dbReference type="PANTHER" id="PTHR35705:SF1">
    <property type="entry name" value="WPP DOMAIN-INTERACTING TAIL-ANCHORED PROTEIN 1"/>
    <property type="match status" value="1"/>
</dbReference>
<evidence type="ECO:0000256" key="1">
    <source>
        <dbReference type="SAM" id="Coils"/>
    </source>
</evidence>
<protein>
    <recommendedName>
        <fullName evidence="2">WIT1/2 N-terminal helical bundle domain-containing protein</fullName>
    </recommendedName>
</protein>
<dbReference type="PANTHER" id="PTHR35705">
    <property type="entry name" value="WPP DOMAIN-INTERACTING TAIL-ANCHORED PROTEIN 1"/>
    <property type="match status" value="1"/>
</dbReference>
<feature type="coiled-coil region" evidence="1">
    <location>
        <begin position="484"/>
        <end position="539"/>
    </location>
</feature>
<name>A0A843TQZ3_COLES</name>